<keyword evidence="2" id="KW-1185">Reference proteome</keyword>
<dbReference type="KEGG" id="snan:I6N98_07495"/>
<dbReference type="EMBL" id="CP066167">
    <property type="protein sequence ID" value="QQD19677.1"/>
    <property type="molecule type" value="Genomic_DNA"/>
</dbReference>
<dbReference type="AlphaFoldDB" id="A0A7T4R3U5"/>
<evidence type="ECO:0000313" key="2">
    <source>
        <dbReference type="Proteomes" id="UP000596063"/>
    </source>
</evidence>
<reference evidence="1 2" key="1">
    <citation type="submission" date="2020-12" db="EMBL/GenBank/DDBJ databases">
        <authorList>
            <person name="Shan Y."/>
        </authorList>
    </citation>
    <scope>NUCLEOTIDE SEQUENCE [LARGE SCALE GENOMIC DNA]</scope>
    <source>
        <strain evidence="2">csc3.9</strain>
    </source>
</reference>
<evidence type="ECO:0008006" key="3">
    <source>
        <dbReference type="Google" id="ProtNLM"/>
    </source>
</evidence>
<organism evidence="1 2">
    <name type="scientific">Spongiibacter nanhainus</name>
    <dbReference type="NCBI Taxonomy" id="2794344"/>
    <lineage>
        <taxon>Bacteria</taxon>
        <taxon>Pseudomonadati</taxon>
        <taxon>Pseudomonadota</taxon>
        <taxon>Gammaproteobacteria</taxon>
        <taxon>Cellvibrionales</taxon>
        <taxon>Spongiibacteraceae</taxon>
        <taxon>Spongiibacter</taxon>
    </lineage>
</organism>
<dbReference type="Proteomes" id="UP000596063">
    <property type="component" value="Chromosome"/>
</dbReference>
<proteinExistence type="predicted"/>
<protein>
    <recommendedName>
        <fullName evidence="3">Metal binding Ada-like protein</fullName>
    </recommendedName>
</protein>
<accession>A0A7T4R3U5</accession>
<evidence type="ECO:0000313" key="1">
    <source>
        <dbReference type="EMBL" id="QQD19677.1"/>
    </source>
</evidence>
<gene>
    <name evidence="1" type="ORF">I6N98_07495</name>
</gene>
<sequence>MPLQNRVTPFGELEAVSARGTWMGNRGILHDQSKNIVALWRHPNWVICKLEFNGWKRELFGAGTYSELFFLDEATALAAGHRPCGTCRRERYKEFKALWFDVNADLLEGQKPTIATLDKLMHKQRANRQRQKVTYQAVAGSLPNGTIVSIENMPFLLWEDMLRPWTHFGYGELRHTVPRDQHVDVLTPKSVVRMLERGFVPEVHCSVG</sequence>
<name>A0A7T4R3U5_9GAMM</name>